<keyword evidence="3" id="KW-1185">Reference proteome</keyword>
<accession>A0ABQ8IFW5</accession>
<feature type="compositionally biased region" description="Polar residues" evidence="1">
    <location>
        <begin position="546"/>
        <end position="564"/>
    </location>
</feature>
<feature type="compositionally biased region" description="Acidic residues" evidence="1">
    <location>
        <begin position="144"/>
        <end position="163"/>
    </location>
</feature>
<dbReference type="Proteomes" id="UP000827721">
    <property type="component" value="Unassembled WGS sequence"/>
</dbReference>
<dbReference type="PANTHER" id="PTHR33700">
    <property type="entry name" value="MYB-LIKE PROTEIN X"/>
    <property type="match status" value="1"/>
</dbReference>
<protein>
    <submittedName>
        <fullName evidence="2">Uncharacterized protein</fullName>
    </submittedName>
</protein>
<dbReference type="PANTHER" id="PTHR33700:SF4">
    <property type="entry name" value="MYB-LIKE PROTEIN X"/>
    <property type="match status" value="1"/>
</dbReference>
<feature type="compositionally biased region" description="Basic and acidic residues" evidence="1">
    <location>
        <begin position="164"/>
        <end position="236"/>
    </location>
</feature>
<proteinExistence type="predicted"/>
<feature type="compositionally biased region" description="Polar residues" evidence="1">
    <location>
        <begin position="379"/>
        <end position="388"/>
    </location>
</feature>
<reference evidence="2 3" key="1">
    <citation type="submission" date="2021-02" db="EMBL/GenBank/DDBJ databases">
        <title>Plant Genome Project.</title>
        <authorList>
            <person name="Zhang R.-G."/>
        </authorList>
    </citation>
    <scope>NUCLEOTIDE SEQUENCE [LARGE SCALE GENOMIC DNA]</scope>
    <source>
        <tissue evidence="2">Leaves</tissue>
    </source>
</reference>
<feature type="region of interest" description="Disordered" evidence="1">
    <location>
        <begin position="518"/>
        <end position="587"/>
    </location>
</feature>
<feature type="compositionally biased region" description="Basic and acidic residues" evidence="1">
    <location>
        <begin position="340"/>
        <end position="368"/>
    </location>
</feature>
<feature type="region of interest" description="Disordered" evidence="1">
    <location>
        <begin position="84"/>
        <end position="420"/>
    </location>
</feature>
<organism evidence="2 3">
    <name type="scientific">Xanthoceras sorbifolium</name>
    <dbReference type="NCBI Taxonomy" id="99658"/>
    <lineage>
        <taxon>Eukaryota</taxon>
        <taxon>Viridiplantae</taxon>
        <taxon>Streptophyta</taxon>
        <taxon>Embryophyta</taxon>
        <taxon>Tracheophyta</taxon>
        <taxon>Spermatophyta</taxon>
        <taxon>Magnoliopsida</taxon>
        <taxon>eudicotyledons</taxon>
        <taxon>Gunneridae</taxon>
        <taxon>Pentapetalae</taxon>
        <taxon>rosids</taxon>
        <taxon>malvids</taxon>
        <taxon>Sapindales</taxon>
        <taxon>Sapindaceae</taxon>
        <taxon>Xanthoceroideae</taxon>
        <taxon>Xanthoceras</taxon>
    </lineage>
</organism>
<feature type="compositionally biased region" description="Polar residues" evidence="1">
    <location>
        <begin position="518"/>
        <end position="532"/>
    </location>
</feature>
<feature type="compositionally biased region" description="Basic and acidic residues" evidence="1">
    <location>
        <begin position="289"/>
        <end position="333"/>
    </location>
</feature>
<evidence type="ECO:0000313" key="2">
    <source>
        <dbReference type="EMBL" id="KAH7575456.1"/>
    </source>
</evidence>
<sequence length="609" mass="68016">MLPWNIGRTAGVSIYKDRLEKRRKSIMIKRSPSRNQRSKGVKVKHVLQICVLVAVCFWLIYQVKHSHDKKKEFDMRDTKISVKEQNDDGLKLGRKDLPRAQEASKNEKHEEEEEEIAVEEENKHEEEDKEVIKHEEEDQKEASNLEEEEREEEENKNEDEEQEELNKHEEEQEEAASKHDEEEQEEAASRHEDEEQEEAASRHEDEELEAASKHEEEEPEEVTKNEEEQDEGRGGGDDEIDEQDQVKTEGDHEDELIDEENREGEGDGKASQGTESEEKDNQAENENSSVDHDHDGVEKNVHEAREEHYKGDDASSAVSHDDQIITTETEKTSSENSDENSERNILEEANKLNKTEDMNGNQNDKESKVGGSEMAENDSPLNVTTSGETRNDSRSYNPEDGLLLFASNTTTDPGAERSKNFTRLGTNVTSSSLQNETQTMLASNQTQNAKVDGTTNIETTNLQTVELDHANISNTVSNSVQSDSNSTISTETVNADATTRGSFNSSLSAAAENVISSNTTADGEVNSDSSVMESIEDAQKEKSNTHNDSGGMNESQGSSTTNETVEVVKEDLVDSSDSSIVHDENDARIDLDTLPDIRTVGNSDDAAAE</sequence>
<evidence type="ECO:0000256" key="1">
    <source>
        <dbReference type="SAM" id="MobiDB-lite"/>
    </source>
</evidence>
<feature type="compositionally biased region" description="Basic and acidic residues" evidence="1">
    <location>
        <begin position="84"/>
        <end position="109"/>
    </location>
</feature>
<comment type="caution">
    <text evidence="2">The sequence shown here is derived from an EMBL/GenBank/DDBJ whole genome shotgun (WGS) entry which is preliminary data.</text>
</comment>
<gene>
    <name evidence="2" type="ORF">JRO89_XS02G0116400</name>
</gene>
<feature type="compositionally biased region" description="Basic and acidic residues" evidence="1">
    <location>
        <begin position="120"/>
        <end position="143"/>
    </location>
</feature>
<dbReference type="EMBL" id="JAFEMO010000002">
    <property type="protein sequence ID" value="KAH7575456.1"/>
    <property type="molecule type" value="Genomic_DNA"/>
</dbReference>
<evidence type="ECO:0000313" key="3">
    <source>
        <dbReference type="Proteomes" id="UP000827721"/>
    </source>
</evidence>
<feature type="compositionally biased region" description="Acidic residues" evidence="1">
    <location>
        <begin position="251"/>
        <end position="262"/>
    </location>
</feature>
<feature type="compositionally biased region" description="Acidic residues" evidence="1">
    <location>
        <begin position="110"/>
        <end position="119"/>
    </location>
</feature>
<name>A0ABQ8IFW5_9ROSI</name>